<reference evidence="5 6" key="1">
    <citation type="submission" date="2018-05" db="EMBL/GenBank/DDBJ databases">
        <title>A metagenomic window into the 2 km-deep terrestrial subsurface aquifer revealed taxonomically and functionally diverse microbial community comprising novel uncultured bacterial lineages.</title>
        <authorList>
            <person name="Kadnikov V.V."/>
            <person name="Mardanov A.V."/>
            <person name="Beletsky A.V."/>
            <person name="Banks D."/>
            <person name="Pimenov N.V."/>
            <person name="Frank Y.A."/>
            <person name="Karnachuk O.V."/>
            <person name="Ravin N.V."/>
        </authorList>
    </citation>
    <scope>NUCLEOTIDE SEQUENCE [LARGE SCALE GENOMIC DNA]</scope>
    <source>
        <strain evidence="5">BY5</strain>
    </source>
</reference>
<evidence type="ECO:0000313" key="5">
    <source>
        <dbReference type="EMBL" id="RCK81601.1"/>
    </source>
</evidence>
<feature type="repeat" description="TPR" evidence="3">
    <location>
        <begin position="136"/>
        <end position="169"/>
    </location>
</feature>
<feature type="repeat" description="TPR" evidence="3">
    <location>
        <begin position="204"/>
        <end position="237"/>
    </location>
</feature>
<feature type="compositionally biased region" description="Low complexity" evidence="4">
    <location>
        <begin position="318"/>
        <end position="333"/>
    </location>
</feature>
<name>A0A367ZW99_9BACT</name>
<evidence type="ECO:0000256" key="2">
    <source>
        <dbReference type="ARBA" id="ARBA00022803"/>
    </source>
</evidence>
<dbReference type="Pfam" id="PF14559">
    <property type="entry name" value="TPR_19"/>
    <property type="match status" value="1"/>
</dbReference>
<dbReference type="AlphaFoldDB" id="A0A367ZW99"/>
<dbReference type="Pfam" id="PF13181">
    <property type="entry name" value="TPR_8"/>
    <property type="match status" value="1"/>
</dbReference>
<gene>
    <name evidence="5" type="ORF">OZSIB_0735</name>
</gene>
<dbReference type="InterPro" id="IPR050498">
    <property type="entry name" value="Ycf3"/>
</dbReference>
<dbReference type="PANTHER" id="PTHR44858">
    <property type="entry name" value="TETRATRICOPEPTIDE REPEAT PROTEIN 6"/>
    <property type="match status" value="1"/>
</dbReference>
<dbReference type="Pfam" id="PF00515">
    <property type="entry name" value="TPR_1"/>
    <property type="match status" value="1"/>
</dbReference>
<keyword evidence="1" id="KW-0677">Repeat</keyword>
<feature type="repeat" description="TPR" evidence="3">
    <location>
        <begin position="170"/>
        <end position="203"/>
    </location>
</feature>
<evidence type="ECO:0000256" key="3">
    <source>
        <dbReference type="PROSITE-ProRule" id="PRU00339"/>
    </source>
</evidence>
<feature type="repeat" description="TPR" evidence="3">
    <location>
        <begin position="67"/>
        <end position="100"/>
    </location>
</feature>
<organism evidence="5 6">
    <name type="scientific">Candidatus Ozemobacter sibiricus</name>
    <dbReference type="NCBI Taxonomy" id="2268124"/>
    <lineage>
        <taxon>Bacteria</taxon>
        <taxon>Candidatus Ozemobacteria</taxon>
        <taxon>Candidatus Ozemobacterales</taxon>
        <taxon>Candidatus Ozemobacteraceae</taxon>
        <taxon>Candidatus Ozemobacter</taxon>
    </lineage>
</organism>
<dbReference type="PROSITE" id="PS50005">
    <property type="entry name" value="TPR"/>
    <property type="match status" value="7"/>
</dbReference>
<dbReference type="Pfam" id="PF13414">
    <property type="entry name" value="TPR_11"/>
    <property type="match status" value="1"/>
</dbReference>
<feature type="region of interest" description="Disordered" evidence="4">
    <location>
        <begin position="312"/>
        <end position="333"/>
    </location>
</feature>
<dbReference type="SUPFAM" id="SSF48452">
    <property type="entry name" value="TPR-like"/>
    <property type="match status" value="2"/>
</dbReference>
<feature type="repeat" description="TPR" evidence="3">
    <location>
        <begin position="466"/>
        <end position="499"/>
    </location>
</feature>
<evidence type="ECO:0000256" key="4">
    <source>
        <dbReference type="SAM" id="MobiDB-lite"/>
    </source>
</evidence>
<evidence type="ECO:0000256" key="1">
    <source>
        <dbReference type="ARBA" id="ARBA00022737"/>
    </source>
</evidence>
<dbReference type="PANTHER" id="PTHR44858:SF1">
    <property type="entry name" value="UDP-N-ACETYLGLUCOSAMINE--PEPTIDE N-ACETYLGLUCOSAMINYLTRANSFERASE SPINDLY-RELATED"/>
    <property type="match status" value="1"/>
</dbReference>
<comment type="caution">
    <text evidence="5">The sequence shown here is derived from an EMBL/GenBank/DDBJ whole genome shotgun (WGS) entry which is preliminary data.</text>
</comment>
<dbReference type="Pfam" id="PF13432">
    <property type="entry name" value="TPR_16"/>
    <property type="match status" value="1"/>
</dbReference>
<protein>
    <submittedName>
        <fullName evidence="5">TPR domain protein</fullName>
    </submittedName>
</protein>
<dbReference type="Proteomes" id="UP000252355">
    <property type="component" value="Unassembled WGS sequence"/>
</dbReference>
<keyword evidence="2 3" id="KW-0802">TPR repeat</keyword>
<sequence length="552" mass="60951">MHRLGLALLGLMLIGVPGLALTLDTLPNYQDAGMRLLVRGTQKLQAGDVVGAAQDLREAARLRPDMPEVFHNLGFAFEKSGDTRNAIKAYEKAIALNPNYAAALNNLGFLLATQEIDVQRAVQVCQRAVQLEPASVSFRDSLGWACYKAGRQDEAITHFRAALKADPTFFKSHFHLGFVEFTRKNYAEASRHFVAVLRLNPDYLKAYLPLAVCYEKTNQNGKALYVYQQALTKAPNGSPIRRHIEREVRRLTGESKSFYFSQVKQIQASSRLTEFLKRKGKVSPGLEGPAAVETSGTFTPVANLPDPGLAFESGLPEPAALSRPPAAGRPRAGANADLAALSPAFATPLEAPARPVLRTSAATRSLSVEDERRLERQYSLAKSYLDRGLVTEAAAELNRILAVAGDSTVGRQARQLLLKVRKELDQRNQEAARTHLDMGKDFFRAGKYDMAEEQYRKALQLTPESAVAYKDLALLHYNQGRYKEAYEECKKAIALDRTLKEAYIVLGSLYTKKGRLDDALRALRRVREISGGSRDAVDDLAERMIASLTSEG</sequence>
<dbReference type="PROSITE" id="PS50293">
    <property type="entry name" value="TPR_REGION"/>
    <property type="match status" value="2"/>
</dbReference>
<dbReference type="SMART" id="SM00028">
    <property type="entry name" value="TPR"/>
    <property type="match status" value="10"/>
</dbReference>
<proteinExistence type="predicted"/>
<evidence type="ECO:0000313" key="6">
    <source>
        <dbReference type="Proteomes" id="UP000252355"/>
    </source>
</evidence>
<dbReference type="Gene3D" id="1.25.40.10">
    <property type="entry name" value="Tetratricopeptide repeat domain"/>
    <property type="match status" value="3"/>
</dbReference>
<feature type="repeat" description="TPR" evidence="3">
    <location>
        <begin position="432"/>
        <end position="465"/>
    </location>
</feature>
<dbReference type="EMBL" id="QOQW01000001">
    <property type="protein sequence ID" value="RCK81601.1"/>
    <property type="molecule type" value="Genomic_DNA"/>
</dbReference>
<dbReference type="InterPro" id="IPR019734">
    <property type="entry name" value="TPR_rpt"/>
</dbReference>
<dbReference type="InterPro" id="IPR011990">
    <property type="entry name" value="TPR-like_helical_dom_sf"/>
</dbReference>
<accession>A0A367ZW99</accession>
<feature type="repeat" description="TPR" evidence="3">
    <location>
        <begin position="500"/>
        <end position="533"/>
    </location>
</feature>